<dbReference type="OrthoDB" id="9806939at2"/>
<comment type="similarity">
    <text evidence="1">Belongs to the membrane fusion protein (MFP) (TC 8.A.1) family.</text>
</comment>
<dbReference type="Gene3D" id="2.40.30.170">
    <property type="match status" value="1"/>
</dbReference>
<dbReference type="PANTHER" id="PTHR30469">
    <property type="entry name" value="MULTIDRUG RESISTANCE PROTEIN MDTA"/>
    <property type="match status" value="1"/>
</dbReference>
<dbReference type="Pfam" id="PF25967">
    <property type="entry name" value="RND-MFP_C"/>
    <property type="match status" value="1"/>
</dbReference>
<evidence type="ECO:0000313" key="6">
    <source>
        <dbReference type="EMBL" id="CDZ36786.1"/>
    </source>
</evidence>
<organism evidence="6 7">
    <name type="scientific">Neorhizobium galegae bv. officinalis</name>
    <dbReference type="NCBI Taxonomy" id="323656"/>
    <lineage>
        <taxon>Bacteria</taxon>
        <taxon>Pseudomonadati</taxon>
        <taxon>Pseudomonadota</taxon>
        <taxon>Alphaproteobacteria</taxon>
        <taxon>Hyphomicrobiales</taxon>
        <taxon>Rhizobiaceae</taxon>
        <taxon>Rhizobium/Agrobacterium group</taxon>
        <taxon>Neorhizobium</taxon>
    </lineage>
</organism>
<dbReference type="EMBL" id="CCRH01000009">
    <property type="protein sequence ID" value="CDZ36786.1"/>
    <property type="molecule type" value="Genomic_DNA"/>
</dbReference>
<dbReference type="InterPro" id="IPR006143">
    <property type="entry name" value="RND_pump_MFP"/>
</dbReference>
<feature type="compositionally biased region" description="Gly residues" evidence="2">
    <location>
        <begin position="84"/>
        <end position="98"/>
    </location>
</feature>
<dbReference type="FunFam" id="2.40.30.170:FF:000010">
    <property type="entry name" value="Efflux RND transporter periplasmic adaptor subunit"/>
    <property type="match status" value="1"/>
</dbReference>
<dbReference type="InterPro" id="IPR058627">
    <property type="entry name" value="MdtA-like_C"/>
</dbReference>
<evidence type="ECO:0000313" key="7">
    <source>
        <dbReference type="Proteomes" id="UP000046176"/>
    </source>
</evidence>
<dbReference type="RefSeq" id="WP_046667606.1">
    <property type="nucleotide sequence ID" value="NZ_CCRH01000009.1"/>
</dbReference>
<feature type="region of interest" description="Disordered" evidence="2">
    <location>
        <begin position="53"/>
        <end position="98"/>
    </location>
</feature>
<evidence type="ECO:0000259" key="3">
    <source>
        <dbReference type="Pfam" id="PF25954"/>
    </source>
</evidence>
<proteinExistence type="inferred from homology"/>
<protein>
    <submittedName>
        <fullName evidence="6">Efflux transporter, RND family, MFP subunit</fullName>
    </submittedName>
</protein>
<dbReference type="Gene3D" id="2.40.50.100">
    <property type="match status" value="1"/>
</dbReference>
<evidence type="ECO:0000259" key="5">
    <source>
        <dbReference type="Pfam" id="PF25973"/>
    </source>
</evidence>
<feature type="domain" description="CusB-like beta-barrel" evidence="3">
    <location>
        <begin position="264"/>
        <end position="331"/>
    </location>
</feature>
<evidence type="ECO:0000256" key="1">
    <source>
        <dbReference type="ARBA" id="ARBA00009477"/>
    </source>
</evidence>
<dbReference type="GO" id="GO:1990281">
    <property type="term" value="C:efflux pump complex"/>
    <property type="evidence" value="ECO:0007669"/>
    <property type="project" value="TreeGrafter"/>
</dbReference>
<dbReference type="Proteomes" id="UP000046176">
    <property type="component" value="Unassembled WGS sequence"/>
</dbReference>
<dbReference type="SUPFAM" id="SSF111369">
    <property type="entry name" value="HlyD-like secretion proteins"/>
    <property type="match status" value="1"/>
</dbReference>
<dbReference type="AlphaFoldDB" id="A0A0T7FP50"/>
<dbReference type="Gene3D" id="2.40.420.20">
    <property type="match status" value="1"/>
</dbReference>
<name>A0A0T7FP50_NEOGA</name>
<dbReference type="Pfam" id="PF25954">
    <property type="entry name" value="Beta-barrel_RND_2"/>
    <property type="match status" value="1"/>
</dbReference>
<dbReference type="InterPro" id="IPR058647">
    <property type="entry name" value="BSH_CzcB-like"/>
</dbReference>
<accession>A0A0T7FP50</accession>
<dbReference type="Pfam" id="PF25973">
    <property type="entry name" value="BSH_CzcB"/>
    <property type="match status" value="1"/>
</dbReference>
<gene>
    <name evidence="6" type="ORF">NGAL_HAMBI1145_35460</name>
</gene>
<feature type="compositionally biased region" description="Low complexity" evidence="2">
    <location>
        <begin position="53"/>
        <end position="70"/>
    </location>
</feature>
<evidence type="ECO:0000259" key="4">
    <source>
        <dbReference type="Pfam" id="PF25967"/>
    </source>
</evidence>
<dbReference type="PANTHER" id="PTHR30469:SF11">
    <property type="entry name" value="BLL4320 PROTEIN"/>
    <property type="match status" value="1"/>
</dbReference>
<dbReference type="Gene3D" id="1.10.287.470">
    <property type="entry name" value="Helix hairpin bin"/>
    <property type="match status" value="1"/>
</dbReference>
<dbReference type="GO" id="GO:0015562">
    <property type="term" value="F:efflux transmembrane transporter activity"/>
    <property type="evidence" value="ECO:0007669"/>
    <property type="project" value="TreeGrafter"/>
</dbReference>
<dbReference type="InterPro" id="IPR058792">
    <property type="entry name" value="Beta-barrel_RND_2"/>
</dbReference>
<feature type="domain" description="Multidrug resistance protein MdtA-like C-terminal permuted SH3" evidence="4">
    <location>
        <begin position="345"/>
        <end position="397"/>
    </location>
</feature>
<dbReference type="NCBIfam" id="TIGR01730">
    <property type="entry name" value="RND_mfp"/>
    <property type="match status" value="1"/>
</dbReference>
<feature type="domain" description="CzcB-like barrel-sandwich hybrid" evidence="5">
    <location>
        <begin position="130"/>
        <end position="254"/>
    </location>
</feature>
<reference evidence="6 7" key="1">
    <citation type="submission" date="2014-08" db="EMBL/GenBank/DDBJ databases">
        <authorList>
            <person name="Chen Y.-H."/>
        </authorList>
    </citation>
    <scope>NUCLEOTIDE SEQUENCE [LARGE SCALE GENOMIC DNA]</scope>
</reference>
<evidence type="ECO:0000256" key="2">
    <source>
        <dbReference type="SAM" id="MobiDB-lite"/>
    </source>
</evidence>
<sequence length="418" mass="43778">MRIWKQLLLCIVVLAGALGLWVYLVPSAGGTLTKMGIPGEVIAAVIPRTAAQPAPAPAGGANGNAAARPQGEGGAQGAAQNGQRGAGGQGGAQGGGQGGNRATLVVAQPVAIGTVNDRLSAIGSGQAIQSVVVMPQASGTINEIMVTSGQKVTKGQVLARLDDEEQTIERDKARVALASAQEKSASYKNLQSFSRLDVFDAQIAEQAAKLALSTAELNLRRRDIAAPIDGIAGIVAVNIGDNVTTQTNIVTIDDRTAILVDFWAPERFAVAIEPGQPVEASSIARPGQVFSGKVEAIDNRIDPASRTMRIRARVENPGDVLRAGMAFNVGMRFAGEKYPAVDPLAIQWDGEGSYVWQVRDNKSVKTRVRVVQRNPDAVLVGGELKEGDRIVTEGLQRVREGAPVRILGAPETAEVARQ</sequence>